<name>A0A0A9ZGS2_LYGHE</name>
<proteinExistence type="predicted"/>
<dbReference type="SUPFAM" id="SSF53448">
    <property type="entry name" value="Nucleotide-diphospho-sugar transferases"/>
    <property type="match status" value="1"/>
</dbReference>
<reference evidence="1" key="1">
    <citation type="journal article" date="2014" name="PLoS ONE">
        <title>Transcriptome-Based Identification of ABC Transporters in the Western Tarnished Plant Bug Lygus hesperus.</title>
        <authorList>
            <person name="Hull J.J."/>
            <person name="Chaney K."/>
            <person name="Geib S.M."/>
            <person name="Fabrick J.A."/>
            <person name="Brent C.S."/>
            <person name="Walsh D."/>
            <person name="Lavine L.C."/>
        </authorList>
    </citation>
    <scope>NUCLEOTIDE SEQUENCE</scope>
</reference>
<accession>A0A0A9ZGS2</accession>
<dbReference type="PANTHER" id="PTHR46830:SF1">
    <property type="entry name" value="ALPHA-1,4-N-ACETYLGLUCOSAMINYLTRANSFERASE"/>
    <property type="match status" value="1"/>
</dbReference>
<dbReference type="AlphaFoldDB" id="A0A0A9ZGS2"/>
<sequence>MKRMWFIPLFWVVLSSIILFFIFAQKFGQGNRRPYKVIQCSYNSPEDFEGFDNISGTPDGCFIVPNVVHFVRFGKPEFSFEEAVCVIAAAKNQKPEAIYFHMDIPKFQGKYWDVIQSSPFIKEVKIVYKRWKCHTMGNSIMIILMKYGGIYLGNQTYVIRPLDEFRRFEMALGWELNGNVSSQIIVANRNARFLREWSSTHDDDSDNYEEVLSKRPELVHRVKRRLGEREVADMLYLEYRDDPWEDHYAINLSPEATLPVVFNEDTIGKYLCNFQRMVYNVYPFKRGG</sequence>
<dbReference type="PANTHER" id="PTHR46830">
    <property type="entry name" value="TRANSFERASE, PUTATIVE-RELATED"/>
    <property type="match status" value="1"/>
</dbReference>
<gene>
    <name evidence="1" type="primary">DUS3</name>
    <name evidence="1" type="ORF">CM83_1298</name>
</gene>
<evidence type="ECO:0000313" key="1">
    <source>
        <dbReference type="EMBL" id="JAG43361.1"/>
    </source>
</evidence>
<reference evidence="1" key="2">
    <citation type="submission" date="2014-07" db="EMBL/GenBank/DDBJ databases">
        <authorList>
            <person name="Hull J."/>
        </authorList>
    </citation>
    <scope>NUCLEOTIDE SEQUENCE</scope>
</reference>
<protein>
    <submittedName>
        <fullName evidence="1">tRNA-dihydrouridine(47) synthase [NAD(P)(+)]</fullName>
    </submittedName>
</protein>
<organism evidence="1">
    <name type="scientific">Lygus hesperus</name>
    <name type="common">Western plant bug</name>
    <dbReference type="NCBI Taxonomy" id="30085"/>
    <lineage>
        <taxon>Eukaryota</taxon>
        <taxon>Metazoa</taxon>
        <taxon>Ecdysozoa</taxon>
        <taxon>Arthropoda</taxon>
        <taxon>Hexapoda</taxon>
        <taxon>Insecta</taxon>
        <taxon>Pterygota</taxon>
        <taxon>Neoptera</taxon>
        <taxon>Paraneoptera</taxon>
        <taxon>Hemiptera</taxon>
        <taxon>Heteroptera</taxon>
        <taxon>Panheteroptera</taxon>
        <taxon>Cimicomorpha</taxon>
        <taxon>Miridae</taxon>
        <taxon>Mirini</taxon>
        <taxon>Lygus</taxon>
    </lineage>
</organism>
<dbReference type="EMBL" id="GBHO01000243">
    <property type="protein sequence ID" value="JAG43361.1"/>
    <property type="molecule type" value="Transcribed_RNA"/>
</dbReference>
<dbReference type="InterPro" id="IPR029044">
    <property type="entry name" value="Nucleotide-diphossugar_trans"/>
</dbReference>